<feature type="transmembrane region" description="Helical" evidence="1">
    <location>
        <begin position="208"/>
        <end position="228"/>
    </location>
</feature>
<evidence type="ECO:0000256" key="1">
    <source>
        <dbReference type="SAM" id="Phobius"/>
    </source>
</evidence>
<comment type="caution">
    <text evidence="2">The sequence shown here is derived from an EMBL/GenBank/DDBJ whole genome shotgun (WGS) entry which is preliminary data.</text>
</comment>
<protein>
    <submittedName>
        <fullName evidence="2">Uncharacterized protein</fullName>
    </submittedName>
</protein>
<keyword evidence="1" id="KW-0812">Transmembrane</keyword>
<evidence type="ECO:0000313" key="2">
    <source>
        <dbReference type="EMBL" id="MBN7827529.1"/>
    </source>
</evidence>
<organism evidence="2 3">
    <name type="scientific">Bowmanella dokdonensis</name>
    <dbReference type="NCBI Taxonomy" id="751969"/>
    <lineage>
        <taxon>Bacteria</taxon>
        <taxon>Pseudomonadati</taxon>
        <taxon>Pseudomonadota</taxon>
        <taxon>Gammaproteobacteria</taxon>
        <taxon>Alteromonadales</taxon>
        <taxon>Alteromonadaceae</taxon>
        <taxon>Bowmanella</taxon>
    </lineage>
</organism>
<name>A0A939DRP8_9ALTE</name>
<reference evidence="2" key="1">
    <citation type="submission" date="2021-03" db="EMBL/GenBank/DDBJ databases">
        <title>novel species isolated from a fishpond in China.</title>
        <authorList>
            <person name="Lu H."/>
            <person name="Cai Z."/>
        </authorList>
    </citation>
    <scope>NUCLEOTIDE SEQUENCE</scope>
    <source>
        <strain evidence="2">JCM 30855</strain>
    </source>
</reference>
<proteinExistence type="predicted"/>
<accession>A0A939DRP8</accession>
<dbReference type="EMBL" id="JAFKCV010000019">
    <property type="protein sequence ID" value="MBN7827529.1"/>
    <property type="molecule type" value="Genomic_DNA"/>
</dbReference>
<keyword evidence="3" id="KW-1185">Reference proteome</keyword>
<evidence type="ECO:0000313" key="3">
    <source>
        <dbReference type="Proteomes" id="UP000664654"/>
    </source>
</evidence>
<sequence>MKQWFAGLIGELQRDGQINRLDGVRSKGFVPVVVVPRQLYREVIKFFPVNSRAELQRILELEEKTAGILMFTEVDKQGQGYWVKHYLIASSLFSSDAQRPLWLIPHSKWIWASHHQDAVLHVDSDHPYFISVTGNKHQSSLLEGNIHNVERFCDAVGVPGQLCDNVMQVDGQISVPNLFQLRKLLPCLKTMFVPWTRERISCWLVKPAVFLISLFLLYYLLVSGFYLYKESAVTGQADQFKEELNQVLSAQQRLEQLSSQVSNVNQILAGVHHHANVWLVVKAAIAQDTQFSFIRYQQGSYTLSGQAPSASDVLSVIQALSFVRHASFSTPISTRNNRESFAIQFELVEPTTHAPSVEGNR</sequence>
<dbReference type="Proteomes" id="UP000664654">
    <property type="component" value="Unassembled WGS sequence"/>
</dbReference>
<dbReference type="AlphaFoldDB" id="A0A939DRP8"/>
<keyword evidence="1" id="KW-1133">Transmembrane helix</keyword>
<gene>
    <name evidence="2" type="ORF">J0A66_20025</name>
</gene>
<dbReference type="RefSeq" id="WP_206575637.1">
    <property type="nucleotide sequence ID" value="NZ_JAFKCV010000019.1"/>
</dbReference>
<keyword evidence="1" id="KW-0472">Membrane</keyword>